<dbReference type="SUPFAM" id="SSF55729">
    <property type="entry name" value="Acyl-CoA N-acyltransferases (Nat)"/>
    <property type="match status" value="1"/>
</dbReference>
<dbReference type="Proteomes" id="UP000182510">
    <property type="component" value="Chromosome"/>
</dbReference>
<dbReference type="PANTHER" id="PTHR30098:SF2">
    <property type="entry name" value="LEUCYL_PHENYLALANYL-TRNA--PROTEIN TRANSFERASE"/>
    <property type="match status" value="1"/>
</dbReference>
<evidence type="ECO:0000256" key="1">
    <source>
        <dbReference type="ARBA" id="ARBA00022490"/>
    </source>
</evidence>
<protein>
    <recommendedName>
        <fullName evidence="4">Leucyl/phenylalanyl-tRNA--protein transferase</fullName>
        <ecNumber evidence="4">2.3.2.6</ecNumber>
    </recommendedName>
    <alternativeName>
        <fullName evidence="4">L/F-transferase</fullName>
    </alternativeName>
    <alternativeName>
        <fullName evidence="4">Leucyltransferase</fullName>
    </alternativeName>
    <alternativeName>
        <fullName evidence="4">Phenyalanyltransferase</fullName>
    </alternativeName>
</protein>
<accession>A0A1L3J784</accession>
<dbReference type="RefSeq" id="WP_072553684.1">
    <property type="nucleotide sequence ID" value="NZ_CP018153.1"/>
</dbReference>
<dbReference type="InterPro" id="IPR042221">
    <property type="entry name" value="Leu/Phe-tRNA_Trfase_N"/>
</dbReference>
<evidence type="ECO:0000256" key="3">
    <source>
        <dbReference type="ARBA" id="ARBA00023315"/>
    </source>
</evidence>
<dbReference type="NCBIfam" id="TIGR00667">
    <property type="entry name" value="aat"/>
    <property type="match status" value="1"/>
</dbReference>
<keyword evidence="2 4" id="KW-0808">Transferase</keyword>
<dbReference type="Gene3D" id="3.40.630.70">
    <property type="entry name" value="Leucyl/phenylalanyl-tRNA-protein transferase, C-terminal domain"/>
    <property type="match status" value="1"/>
</dbReference>
<dbReference type="Gene3D" id="3.30.70.3550">
    <property type="entry name" value="Leucyl/phenylalanyl-tRNA-protein transferase, N-terminal domain"/>
    <property type="match status" value="1"/>
</dbReference>
<dbReference type="InterPro" id="IPR016181">
    <property type="entry name" value="Acyl_CoA_acyltransferase"/>
</dbReference>
<dbReference type="EMBL" id="CP018153">
    <property type="protein sequence ID" value="APG60995.1"/>
    <property type="molecule type" value="Genomic_DNA"/>
</dbReference>
<evidence type="ECO:0000313" key="6">
    <source>
        <dbReference type="Proteomes" id="UP000182510"/>
    </source>
</evidence>
<dbReference type="STRING" id="1913577.LPB144_11505"/>
<sequence length="212" mass="24857">MFFIGPKDKFPPVEYSDQEGLLAVSSELSPSRLRDAYYQGIFPWYNEGQPVLWWSPDPRMVLFPEELKISKSMRPYLNQEKFRVSFNENFEEVINNCGEINRKDQEGTWITDEIRENYLQLHLEGLAQSVEVWDGELLVGGLYGIYLRDKKMFCGESMFARKSNASKYGFIRLVQKLKKEGVELIDCQVYTQHLSSLGAREIPRKEFLEYLK</sequence>
<dbReference type="InterPro" id="IPR004616">
    <property type="entry name" value="Leu/Phe-tRNA_Trfase"/>
</dbReference>
<dbReference type="PANTHER" id="PTHR30098">
    <property type="entry name" value="LEUCYL/PHENYLALANYL-TRNA--PROTEIN TRANSFERASE"/>
    <property type="match status" value="1"/>
</dbReference>
<dbReference type="GO" id="GO:0030163">
    <property type="term" value="P:protein catabolic process"/>
    <property type="evidence" value="ECO:0007669"/>
    <property type="project" value="UniProtKB-UniRule"/>
</dbReference>
<reference evidence="5 6" key="1">
    <citation type="submission" date="2016-11" db="EMBL/GenBank/DDBJ databases">
        <title>Gramella sp. LPB0144 isolated from marine environment.</title>
        <authorList>
            <person name="Kim E."/>
            <person name="Yi H."/>
        </authorList>
    </citation>
    <scope>NUCLEOTIDE SEQUENCE [LARGE SCALE GENOMIC DNA]</scope>
    <source>
        <strain evidence="5 6">LPB0144</strain>
    </source>
</reference>
<comment type="subcellular location">
    <subcellularLocation>
        <location evidence="4">Cytoplasm</location>
    </subcellularLocation>
</comment>
<gene>
    <name evidence="4" type="primary">aat</name>
    <name evidence="5" type="ORF">LPB144_11505</name>
</gene>
<comment type="catalytic activity">
    <reaction evidence="4">
        <text>N-terminal L-arginyl-[protein] + L-leucyl-tRNA(Leu) = N-terminal L-leucyl-L-arginyl-[protein] + tRNA(Leu) + H(+)</text>
        <dbReference type="Rhea" id="RHEA:50416"/>
        <dbReference type="Rhea" id="RHEA-COMP:9613"/>
        <dbReference type="Rhea" id="RHEA-COMP:9622"/>
        <dbReference type="Rhea" id="RHEA-COMP:12672"/>
        <dbReference type="Rhea" id="RHEA-COMP:12673"/>
        <dbReference type="ChEBI" id="CHEBI:15378"/>
        <dbReference type="ChEBI" id="CHEBI:64719"/>
        <dbReference type="ChEBI" id="CHEBI:78442"/>
        <dbReference type="ChEBI" id="CHEBI:78494"/>
        <dbReference type="ChEBI" id="CHEBI:133044"/>
        <dbReference type="EC" id="2.3.2.6"/>
    </reaction>
</comment>
<comment type="similarity">
    <text evidence="4">Belongs to the L/F-transferase family.</text>
</comment>
<organism evidence="5 6">
    <name type="scientific">Christiangramia salexigens</name>
    <dbReference type="NCBI Taxonomy" id="1913577"/>
    <lineage>
        <taxon>Bacteria</taxon>
        <taxon>Pseudomonadati</taxon>
        <taxon>Bacteroidota</taxon>
        <taxon>Flavobacteriia</taxon>
        <taxon>Flavobacteriales</taxon>
        <taxon>Flavobacteriaceae</taxon>
        <taxon>Christiangramia</taxon>
    </lineage>
</organism>
<keyword evidence="6" id="KW-1185">Reference proteome</keyword>
<keyword evidence="3 4" id="KW-0012">Acyltransferase</keyword>
<dbReference type="AlphaFoldDB" id="A0A1L3J784"/>
<dbReference type="HAMAP" id="MF_00688">
    <property type="entry name" value="Leu_Phe_trans"/>
    <property type="match status" value="1"/>
</dbReference>
<evidence type="ECO:0000256" key="4">
    <source>
        <dbReference type="HAMAP-Rule" id="MF_00688"/>
    </source>
</evidence>
<comment type="catalytic activity">
    <reaction evidence="4">
        <text>N-terminal L-lysyl-[protein] + L-leucyl-tRNA(Leu) = N-terminal L-leucyl-L-lysyl-[protein] + tRNA(Leu) + H(+)</text>
        <dbReference type="Rhea" id="RHEA:12340"/>
        <dbReference type="Rhea" id="RHEA-COMP:9613"/>
        <dbReference type="Rhea" id="RHEA-COMP:9622"/>
        <dbReference type="Rhea" id="RHEA-COMP:12670"/>
        <dbReference type="Rhea" id="RHEA-COMP:12671"/>
        <dbReference type="ChEBI" id="CHEBI:15378"/>
        <dbReference type="ChEBI" id="CHEBI:65249"/>
        <dbReference type="ChEBI" id="CHEBI:78442"/>
        <dbReference type="ChEBI" id="CHEBI:78494"/>
        <dbReference type="ChEBI" id="CHEBI:133043"/>
        <dbReference type="EC" id="2.3.2.6"/>
    </reaction>
</comment>
<evidence type="ECO:0000313" key="5">
    <source>
        <dbReference type="EMBL" id="APG60995.1"/>
    </source>
</evidence>
<proteinExistence type="inferred from homology"/>
<evidence type="ECO:0000256" key="2">
    <source>
        <dbReference type="ARBA" id="ARBA00022679"/>
    </source>
</evidence>
<dbReference type="GO" id="GO:0008914">
    <property type="term" value="F:leucyl-tRNA--protein transferase activity"/>
    <property type="evidence" value="ECO:0007669"/>
    <property type="project" value="UniProtKB-UniRule"/>
</dbReference>
<comment type="catalytic activity">
    <reaction evidence="4">
        <text>L-phenylalanyl-tRNA(Phe) + an N-terminal L-alpha-aminoacyl-[protein] = an N-terminal L-phenylalanyl-L-alpha-aminoacyl-[protein] + tRNA(Phe)</text>
        <dbReference type="Rhea" id="RHEA:43632"/>
        <dbReference type="Rhea" id="RHEA-COMP:9668"/>
        <dbReference type="Rhea" id="RHEA-COMP:9699"/>
        <dbReference type="Rhea" id="RHEA-COMP:10636"/>
        <dbReference type="Rhea" id="RHEA-COMP:10637"/>
        <dbReference type="ChEBI" id="CHEBI:78442"/>
        <dbReference type="ChEBI" id="CHEBI:78531"/>
        <dbReference type="ChEBI" id="CHEBI:78597"/>
        <dbReference type="ChEBI" id="CHEBI:83561"/>
        <dbReference type="EC" id="2.3.2.6"/>
    </reaction>
</comment>
<dbReference type="InterPro" id="IPR042203">
    <property type="entry name" value="Leu/Phe-tRNA_Trfase_C"/>
</dbReference>
<dbReference type="OrthoDB" id="9790282at2"/>
<name>A0A1L3J784_9FLAO</name>
<keyword evidence="1 4" id="KW-0963">Cytoplasm</keyword>
<dbReference type="EC" id="2.3.2.6" evidence="4"/>
<dbReference type="GO" id="GO:0005737">
    <property type="term" value="C:cytoplasm"/>
    <property type="evidence" value="ECO:0007669"/>
    <property type="project" value="UniProtKB-SubCell"/>
</dbReference>
<comment type="function">
    <text evidence="4">Functions in the N-end rule pathway of protein degradation where it conjugates Leu, Phe and, less efficiently, Met from aminoacyl-tRNAs to the N-termini of proteins containing an N-terminal arginine or lysine.</text>
</comment>
<dbReference type="Pfam" id="PF03588">
    <property type="entry name" value="Leu_Phe_trans"/>
    <property type="match status" value="1"/>
</dbReference>
<dbReference type="KEGG" id="grl:LPB144_11505"/>